<reference evidence="2" key="1">
    <citation type="journal article" date="2020" name="Cell">
        <title>Large-Scale Comparative Analyses of Tick Genomes Elucidate Their Genetic Diversity and Vector Capacities.</title>
        <authorList>
            <consortium name="Tick Genome and Microbiome Consortium (TIGMIC)"/>
            <person name="Jia N."/>
            <person name="Wang J."/>
            <person name="Shi W."/>
            <person name="Du L."/>
            <person name="Sun Y."/>
            <person name="Zhan W."/>
            <person name="Jiang J.F."/>
            <person name="Wang Q."/>
            <person name="Zhang B."/>
            <person name="Ji P."/>
            <person name="Bell-Sakyi L."/>
            <person name="Cui X.M."/>
            <person name="Yuan T.T."/>
            <person name="Jiang B.G."/>
            <person name="Yang W.F."/>
            <person name="Lam T.T."/>
            <person name="Chang Q.C."/>
            <person name="Ding S.J."/>
            <person name="Wang X.J."/>
            <person name="Zhu J.G."/>
            <person name="Ruan X.D."/>
            <person name="Zhao L."/>
            <person name="Wei J.T."/>
            <person name="Ye R.Z."/>
            <person name="Que T.C."/>
            <person name="Du C.H."/>
            <person name="Zhou Y.H."/>
            <person name="Cheng J.X."/>
            <person name="Dai P.F."/>
            <person name="Guo W.B."/>
            <person name="Han X.H."/>
            <person name="Huang E.J."/>
            <person name="Li L.F."/>
            <person name="Wei W."/>
            <person name="Gao Y.C."/>
            <person name="Liu J.Z."/>
            <person name="Shao H.Z."/>
            <person name="Wang X."/>
            <person name="Wang C.C."/>
            <person name="Yang T.C."/>
            <person name="Huo Q.B."/>
            <person name="Li W."/>
            <person name="Chen H.Y."/>
            <person name="Chen S.E."/>
            <person name="Zhou L.G."/>
            <person name="Ni X.B."/>
            <person name="Tian J.H."/>
            <person name="Sheng Y."/>
            <person name="Liu T."/>
            <person name="Pan Y.S."/>
            <person name="Xia L.Y."/>
            <person name="Li J."/>
            <person name="Zhao F."/>
            <person name="Cao W.C."/>
        </authorList>
    </citation>
    <scope>NUCLEOTIDE SEQUENCE</scope>
    <source>
        <strain evidence="2">Rsan-2018</strain>
    </source>
</reference>
<dbReference type="Proteomes" id="UP000821837">
    <property type="component" value="Chromosome 1"/>
</dbReference>
<evidence type="ECO:0000313" key="2">
    <source>
        <dbReference type="EMBL" id="KAH7984170.1"/>
    </source>
</evidence>
<protein>
    <submittedName>
        <fullName evidence="2">Uncharacterized protein</fullName>
    </submittedName>
</protein>
<feature type="region of interest" description="Disordered" evidence="1">
    <location>
        <begin position="1"/>
        <end position="47"/>
    </location>
</feature>
<dbReference type="EMBL" id="JABSTV010001245">
    <property type="protein sequence ID" value="KAH7984170.1"/>
    <property type="molecule type" value="Genomic_DNA"/>
</dbReference>
<dbReference type="AlphaFoldDB" id="A0A9D4TB13"/>
<feature type="compositionally biased region" description="Basic and acidic residues" evidence="1">
    <location>
        <begin position="1"/>
        <end position="15"/>
    </location>
</feature>
<feature type="compositionally biased region" description="Polar residues" evidence="1">
    <location>
        <begin position="35"/>
        <end position="47"/>
    </location>
</feature>
<reference evidence="2" key="2">
    <citation type="submission" date="2021-09" db="EMBL/GenBank/DDBJ databases">
        <authorList>
            <person name="Jia N."/>
            <person name="Wang J."/>
            <person name="Shi W."/>
            <person name="Du L."/>
            <person name="Sun Y."/>
            <person name="Zhan W."/>
            <person name="Jiang J."/>
            <person name="Wang Q."/>
            <person name="Zhang B."/>
            <person name="Ji P."/>
            <person name="Sakyi L.B."/>
            <person name="Cui X."/>
            <person name="Yuan T."/>
            <person name="Jiang B."/>
            <person name="Yang W."/>
            <person name="Lam T.T.-Y."/>
            <person name="Chang Q."/>
            <person name="Ding S."/>
            <person name="Wang X."/>
            <person name="Zhu J."/>
            <person name="Ruan X."/>
            <person name="Zhao L."/>
            <person name="Wei J."/>
            <person name="Que T."/>
            <person name="Du C."/>
            <person name="Cheng J."/>
            <person name="Dai P."/>
            <person name="Han X."/>
            <person name="Huang E."/>
            <person name="Gao Y."/>
            <person name="Liu J."/>
            <person name="Shao H."/>
            <person name="Ye R."/>
            <person name="Li L."/>
            <person name="Wei W."/>
            <person name="Wang X."/>
            <person name="Wang C."/>
            <person name="Huo Q."/>
            <person name="Li W."/>
            <person name="Guo W."/>
            <person name="Chen H."/>
            <person name="Chen S."/>
            <person name="Zhou L."/>
            <person name="Zhou L."/>
            <person name="Ni X."/>
            <person name="Tian J."/>
            <person name="Zhou Y."/>
            <person name="Sheng Y."/>
            <person name="Liu T."/>
            <person name="Pan Y."/>
            <person name="Xia L."/>
            <person name="Li J."/>
            <person name="Zhao F."/>
            <person name="Cao W."/>
        </authorList>
    </citation>
    <scope>NUCLEOTIDE SEQUENCE</scope>
    <source>
        <strain evidence="2">Rsan-2018</strain>
        <tissue evidence="2">Larvae</tissue>
    </source>
</reference>
<gene>
    <name evidence="2" type="ORF">HPB52_017689</name>
</gene>
<evidence type="ECO:0000256" key="1">
    <source>
        <dbReference type="SAM" id="MobiDB-lite"/>
    </source>
</evidence>
<evidence type="ECO:0000313" key="3">
    <source>
        <dbReference type="Proteomes" id="UP000821837"/>
    </source>
</evidence>
<feature type="compositionally biased region" description="Acidic residues" evidence="1">
    <location>
        <begin position="16"/>
        <end position="25"/>
    </location>
</feature>
<sequence>MDTRSTRRAASRTDEDGPGVEDEAEAGGAAETGGQQPSLGETASSSQDSSVAVLETFAARLEGIVAPMRSALARTQPTALPKLDVPTFTGQTAGKSVIDFLDDLFLYRTVRCLLELEVLERVLPAALTDASYPATFTDVLPPVPLPISPLGPISRRSWPSSPATERPCPHGPHMDCA</sequence>
<keyword evidence="3" id="KW-1185">Reference proteome</keyword>
<organism evidence="2 3">
    <name type="scientific">Rhipicephalus sanguineus</name>
    <name type="common">Brown dog tick</name>
    <name type="synonym">Ixodes sanguineus</name>
    <dbReference type="NCBI Taxonomy" id="34632"/>
    <lineage>
        <taxon>Eukaryota</taxon>
        <taxon>Metazoa</taxon>
        <taxon>Ecdysozoa</taxon>
        <taxon>Arthropoda</taxon>
        <taxon>Chelicerata</taxon>
        <taxon>Arachnida</taxon>
        <taxon>Acari</taxon>
        <taxon>Parasitiformes</taxon>
        <taxon>Ixodida</taxon>
        <taxon>Ixodoidea</taxon>
        <taxon>Ixodidae</taxon>
        <taxon>Rhipicephalinae</taxon>
        <taxon>Rhipicephalus</taxon>
        <taxon>Rhipicephalus</taxon>
    </lineage>
</organism>
<comment type="caution">
    <text evidence="2">The sequence shown here is derived from an EMBL/GenBank/DDBJ whole genome shotgun (WGS) entry which is preliminary data.</text>
</comment>
<feature type="region of interest" description="Disordered" evidence="1">
    <location>
        <begin position="154"/>
        <end position="177"/>
    </location>
</feature>
<name>A0A9D4TB13_RHISA</name>
<proteinExistence type="predicted"/>
<accession>A0A9D4TB13</accession>